<sequence length="99" mass="11890">MKTTEQPSCMRQTCTRPHHGRLGFLIKHPWERDQHSVVQRLQHRWGRDHYNAGLRLQGHLLREEFYRDGMLQDKASQRQAQRLLHYRARRAFSICPSSV</sequence>
<gene>
    <name evidence="1" type="ORF">F444_23205</name>
</gene>
<dbReference type="AlphaFoldDB" id="A0A080YVK7"/>
<reference evidence="1 2" key="1">
    <citation type="submission" date="2013-11" db="EMBL/GenBank/DDBJ databases">
        <title>The Genome Sequence of Phytophthora parasitica P1976.</title>
        <authorList>
            <consortium name="The Broad Institute Genomics Platform"/>
            <person name="Russ C."/>
            <person name="Tyler B."/>
            <person name="Panabieres F."/>
            <person name="Shan W."/>
            <person name="Tripathy S."/>
            <person name="Grunwald N."/>
            <person name="Machado M."/>
            <person name="Johnson C.S."/>
            <person name="Walker B."/>
            <person name="Young S."/>
            <person name="Zeng Q."/>
            <person name="Gargeya S."/>
            <person name="Fitzgerald M."/>
            <person name="Haas B."/>
            <person name="Abouelleil A."/>
            <person name="Allen A.W."/>
            <person name="Alvarado L."/>
            <person name="Arachchi H.M."/>
            <person name="Berlin A.M."/>
            <person name="Chapman S.B."/>
            <person name="Gainer-Dewar J."/>
            <person name="Goldberg J."/>
            <person name="Griggs A."/>
            <person name="Gujja S."/>
            <person name="Hansen M."/>
            <person name="Howarth C."/>
            <person name="Imamovic A."/>
            <person name="Ireland A."/>
            <person name="Larimer J."/>
            <person name="McCowan C."/>
            <person name="Murphy C."/>
            <person name="Pearson M."/>
            <person name="Poon T.W."/>
            <person name="Priest M."/>
            <person name="Roberts A."/>
            <person name="Saif S."/>
            <person name="Shea T."/>
            <person name="Sisk P."/>
            <person name="Sykes S."/>
            <person name="Wortman J."/>
            <person name="Nusbaum C."/>
            <person name="Birren B."/>
        </authorList>
    </citation>
    <scope>NUCLEOTIDE SEQUENCE [LARGE SCALE GENOMIC DNA]</scope>
    <source>
        <strain evidence="1 2">P1976</strain>
    </source>
</reference>
<comment type="caution">
    <text evidence="1">The sequence shown here is derived from an EMBL/GenBank/DDBJ whole genome shotgun (WGS) entry which is preliminary data.</text>
</comment>
<name>A0A080YVK7_PHYNI</name>
<evidence type="ECO:0000313" key="2">
    <source>
        <dbReference type="Proteomes" id="UP000028582"/>
    </source>
</evidence>
<organism evidence="1 2">
    <name type="scientific">Phytophthora nicotianae P1976</name>
    <dbReference type="NCBI Taxonomy" id="1317066"/>
    <lineage>
        <taxon>Eukaryota</taxon>
        <taxon>Sar</taxon>
        <taxon>Stramenopiles</taxon>
        <taxon>Oomycota</taxon>
        <taxon>Peronosporomycetes</taxon>
        <taxon>Peronosporales</taxon>
        <taxon>Peronosporaceae</taxon>
        <taxon>Phytophthora</taxon>
    </lineage>
</organism>
<protein>
    <submittedName>
        <fullName evidence="1">Uncharacterized protein</fullName>
    </submittedName>
</protein>
<dbReference type="EMBL" id="ANJA01005237">
    <property type="protein sequence ID" value="ETO58418.1"/>
    <property type="molecule type" value="Genomic_DNA"/>
</dbReference>
<proteinExistence type="predicted"/>
<dbReference type="Proteomes" id="UP000028582">
    <property type="component" value="Unassembled WGS sequence"/>
</dbReference>
<evidence type="ECO:0000313" key="1">
    <source>
        <dbReference type="EMBL" id="ETO58418.1"/>
    </source>
</evidence>
<accession>A0A080YVK7</accession>